<name>A0A5B9WBB3_9BACT</name>
<evidence type="ECO:0000313" key="2">
    <source>
        <dbReference type="EMBL" id="QEH37886.1"/>
    </source>
</evidence>
<dbReference type="RefSeq" id="WP_148597390.1">
    <property type="nucleotide sequence ID" value="NZ_CP042997.1"/>
</dbReference>
<gene>
    <name evidence="2" type="ORF">OJF2_64780</name>
</gene>
<evidence type="ECO:0000256" key="1">
    <source>
        <dbReference type="SAM" id="MobiDB-lite"/>
    </source>
</evidence>
<evidence type="ECO:0000313" key="3">
    <source>
        <dbReference type="Proteomes" id="UP000324233"/>
    </source>
</evidence>
<accession>A0A5B9WBB3</accession>
<dbReference type="Proteomes" id="UP000324233">
    <property type="component" value="Chromosome"/>
</dbReference>
<reference evidence="2 3" key="1">
    <citation type="submission" date="2019-08" db="EMBL/GenBank/DDBJ databases">
        <title>Deep-cultivation of Planctomycetes and their phenomic and genomic characterization uncovers novel biology.</title>
        <authorList>
            <person name="Wiegand S."/>
            <person name="Jogler M."/>
            <person name="Boedeker C."/>
            <person name="Pinto D."/>
            <person name="Vollmers J."/>
            <person name="Rivas-Marin E."/>
            <person name="Kohn T."/>
            <person name="Peeters S.H."/>
            <person name="Heuer A."/>
            <person name="Rast P."/>
            <person name="Oberbeckmann S."/>
            <person name="Bunk B."/>
            <person name="Jeske O."/>
            <person name="Meyerdierks A."/>
            <person name="Storesund J.E."/>
            <person name="Kallscheuer N."/>
            <person name="Luecker S."/>
            <person name="Lage O.M."/>
            <person name="Pohl T."/>
            <person name="Merkel B.J."/>
            <person name="Hornburger P."/>
            <person name="Mueller R.-W."/>
            <person name="Bruemmer F."/>
            <person name="Labrenz M."/>
            <person name="Spormann A.M."/>
            <person name="Op den Camp H."/>
            <person name="Overmann J."/>
            <person name="Amann R."/>
            <person name="Jetten M.S.M."/>
            <person name="Mascher T."/>
            <person name="Medema M.H."/>
            <person name="Devos D.P."/>
            <person name="Kaster A.-K."/>
            <person name="Ovreas L."/>
            <person name="Rohde M."/>
            <person name="Galperin M.Y."/>
            <person name="Jogler C."/>
        </authorList>
    </citation>
    <scope>NUCLEOTIDE SEQUENCE [LARGE SCALE GENOMIC DNA]</scope>
    <source>
        <strain evidence="2 3">OJF2</strain>
    </source>
</reference>
<protein>
    <submittedName>
        <fullName evidence="2">Uncharacterized protein</fullName>
    </submittedName>
</protein>
<dbReference type="EMBL" id="CP042997">
    <property type="protein sequence ID" value="QEH37886.1"/>
    <property type="molecule type" value="Genomic_DNA"/>
</dbReference>
<feature type="region of interest" description="Disordered" evidence="1">
    <location>
        <begin position="40"/>
        <end position="64"/>
    </location>
</feature>
<dbReference type="AlphaFoldDB" id="A0A5B9WBB3"/>
<proteinExistence type="predicted"/>
<sequence length="64" mass="6724">MRFPVAPAISAALVARERAIATRGGRGRAKVKLVREGTQGYANAFGPGEVHQRTAPTPPGRPTT</sequence>
<organism evidence="2 3">
    <name type="scientific">Aquisphaera giovannonii</name>
    <dbReference type="NCBI Taxonomy" id="406548"/>
    <lineage>
        <taxon>Bacteria</taxon>
        <taxon>Pseudomonadati</taxon>
        <taxon>Planctomycetota</taxon>
        <taxon>Planctomycetia</taxon>
        <taxon>Isosphaerales</taxon>
        <taxon>Isosphaeraceae</taxon>
        <taxon>Aquisphaera</taxon>
    </lineage>
</organism>
<dbReference type="KEGG" id="agv:OJF2_64780"/>
<keyword evidence="3" id="KW-1185">Reference proteome</keyword>